<dbReference type="GO" id="GO:0048038">
    <property type="term" value="F:quinone binding"/>
    <property type="evidence" value="ECO:0007669"/>
    <property type="project" value="TreeGrafter"/>
</dbReference>
<evidence type="ECO:0000256" key="2">
    <source>
        <dbReference type="ARBA" id="ARBA00023002"/>
    </source>
</evidence>
<dbReference type="SMART" id="SM00822">
    <property type="entry name" value="PKS_KR"/>
    <property type="match status" value="1"/>
</dbReference>
<dbReference type="Pfam" id="PF13561">
    <property type="entry name" value="adh_short_C2"/>
    <property type="match status" value="1"/>
</dbReference>
<dbReference type="InterPro" id="IPR036291">
    <property type="entry name" value="NAD(P)-bd_dom_sf"/>
</dbReference>
<dbReference type="EC" id="1.1.1.47" evidence="5"/>
<dbReference type="EMBL" id="CP073910">
    <property type="protein sequence ID" value="QUT08302.1"/>
    <property type="molecule type" value="Genomic_DNA"/>
</dbReference>
<dbReference type="CDD" id="cd05233">
    <property type="entry name" value="SDR_c"/>
    <property type="match status" value="1"/>
</dbReference>
<comment type="catalytic activity">
    <reaction evidence="3">
        <text>2,5-dichlorocyclohexa-2,5-dien-1,4-diol + NAD(+) = 2,5-dichlorohydroquinone + NADH + H(+)</text>
        <dbReference type="Rhea" id="RHEA:15741"/>
        <dbReference type="ChEBI" id="CHEBI:15378"/>
        <dbReference type="ChEBI" id="CHEBI:27545"/>
        <dbReference type="ChEBI" id="CHEBI:28975"/>
        <dbReference type="ChEBI" id="CHEBI:57540"/>
        <dbReference type="ChEBI" id="CHEBI:57945"/>
    </reaction>
</comment>
<proteinExistence type="inferred from homology"/>
<organism evidence="5 6">
    <name type="scientific">Sphingobium phenoxybenzoativorans</name>
    <dbReference type="NCBI Taxonomy" id="1592790"/>
    <lineage>
        <taxon>Bacteria</taxon>
        <taxon>Pseudomonadati</taxon>
        <taxon>Pseudomonadota</taxon>
        <taxon>Alphaproteobacteria</taxon>
        <taxon>Sphingomonadales</taxon>
        <taxon>Sphingomonadaceae</taxon>
        <taxon>Sphingobium</taxon>
    </lineage>
</organism>
<dbReference type="InterPro" id="IPR020904">
    <property type="entry name" value="Sc_DH/Rdtase_CS"/>
</dbReference>
<dbReference type="InterPro" id="IPR002347">
    <property type="entry name" value="SDR_fam"/>
</dbReference>
<evidence type="ECO:0000256" key="3">
    <source>
        <dbReference type="ARBA" id="ARBA00051383"/>
    </source>
</evidence>
<dbReference type="PANTHER" id="PTHR42760:SF133">
    <property type="entry name" value="3-OXOACYL-[ACYL-CARRIER-PROTEIN] REDUCTASE"/>
    <property type="match status" value="1"/>
</dbReference>
<dbReference type="KEGG" id="spph:KFK14_15935"/>
<accession>A0A975KDD1</accession>
<dbReference type="NCBIfam" id="NF005559">
    <property type="entry name" value="PRK07231.1"/>
    <property type="match status" value="1"/>
</dbReference>
<evidence type="ECO:0000259" key="4">
    <source>
        <dbReference type="SMART" id="SM00822"/>
    </source>
</evidence>
<evidence type="ECO:0000256" key="1">
    <source>
        <dbReference type="ARBA" id="ARBA00006484"/>
    </source>
</evidence>
<keyword evidence="6" id="KW-1185">Reference proteome</keyword>
<comment type="similarity">
    <text evidence="1">Belongs to the short-chain dehydrogenases/reductases (SDR) family.</text>
</comment>
<reference evidence="5" key="1">
    <citation type="submission" date="2021-04" db="EMBL/GenBank/DDBJ databases">
        <title>Isolation of p-tert-butylphenol degrading bacteria Sphingobium phenoxybenzoativorans Tas13 from active sludge.</title>
        <authorList>
            <person name="Li Y."/>
        </authorList>
    </citation>
    <scope>NUCLEOTIDE SEQUENCE</scope>
    <source>
        <strain evidence="5">Tas13</strain>
    </source>
</reference>
<dbReference type="Proteomes" id="UP000681425">
    <property type="component" value="Chromosome"/>
</dbReference>
<dbReference type="FunFam" id="3.40.50.720:FF:000084">
    <property type="entry name" value="Short-chain dehydrogenase reductase"/>
    <property type="match status" value="1"/>
</dbReference>
<dbReference type="GO" id="GO:0006633">
    <property type="term" value="P:fatty acid biosynthetic process"/>
    <property type="evidence" value="ECO:0007669"/>
    <property type="project" value="TreeGrafter"/>
</dbReference>
<dbReference type="PROSITE" id="PS00061">
    <property type="entry name" value="ADH_SHORT"/>
    <property type="match status" value="1"/>
</dbReference>
<sequence>MRQLSGKIALVTGGSTGIGRATAERFAEEGATVYIFARNKKDLEAAASEIGHGVIAVAGDVTKTGDLKRLVDRIKSGHGRLDIVVANAGTVKSETLAEATEETFDETLGTNLRGVYFTVSNALPLISKGGSVVLTSSGLGYASFPGYGPYSASKAAVQSLARTWALELAERGIRVNTVSPGPIETPIIDKQVKPPVTGEQLRENFAQLVPMKRIGEAQEVAAAVLFLASDESSYISGIDIPVDGALLASL</sequence>
<feature type="domain" description="Ketoreductase" evidence="4">
    <location>
        <begin position="7"/>
        <end position="181"/>
    </location>
</feature>
<name>A0A975KDD1_9SPHN</name>
<dbReference type="InterPro" id="IPR057326">
    <property type="entry name" value="KR_dom"/>
</dbReference>
<dbReference type="PANTHER" id="PTHR42760">
    <property type="entry name" value="SHORT-CHAIN DEHYDROGENASES/REDUCTASES FAMILY MEMBER"/>
    <property type="match status" value="1"/>
</dbReference>
<dbReference type="Gene3D" id="3.40.50.720">
    <property type="entry name" value="NAD(P)-binding Rossmann-like Domain"/>
    <property type="match status" value="1"/>
</dbReference>
<gene>
    <name evidence="5" type="ORF">KFK14_15935</name>
</gene>
<evidence type="ECO:0000313" key="5">
    <source>
        <dbReference type="EMBL" id="QUT08302.1"/>
    </source>
</evidence>
<dbReference type="AlphaFoldDB" id="A0A975KDD1"/>
<dbReference type="GO" id="GO:0047936">
    <property type="term" value="F:glucose 1-dehydrogenase [NAD(P)+] activity"/>
    <property type="evidence" value="ECO:0007669"/>
    <property type="project" value="UniProtKB-EC"/>
</dbReference>
<dbReference type="SUPFAM" id="SSF51735">
    <property type="entry name" value="NAD(P)-binding Rossmann-fold domains"/>
    <property type="match status" value="1"/>
</dbReference>
<keyword evidence="2 5" id="KW-0560">Oxidoreductase</keyword>
<protein>
    <submittedName>
        <fullName evidence="5">Glucose 1-dehydrogenase</fullName>
        <ecNumber evidence="5">1.1.1.47</ecNumber>
    </submittedName>
</protein>
<dbReference type="PRINTS" id="PR00080">
    <property type="entry name" value="SDRFAMILY"/>
</dbReference>
<evidence type="ECO:0000313" key="6">
    <source>
        <dbReference type="Proteomes" id="UP000681425"/>
    </source>
</evidence>
<dbReference type="PRINTS" id="PR00081">
    <property type="entry name" value="GDHRDH"/>
</dbReference>